<comment type="similarity">
    <text evidence="1">Belongs to the GST superfamily. Zeta family.</text>
</comment>
<feature type="domain" description="GST C-terminal" evidence="3">
    <location>
        <begin position="98"/>
        <end position="220"/>
    </location>
</feature>
<keyword evidence="5" id="KW-1185">Reference proteome</keyword>
<dbReference type="SUPFAM" id="SSF52833">
    <property type="entry name" value="Thioredoxin-like"/>
    <property type="match status" value="1"/>
</dbReference>
<dbReference type="GO" id="GO:0006749">
    <property type="term" value="P:glutathione metabolic process"/>
    <property type="evidence" value="ECO:0007669"/>
    <property type="project" value="TreeGrafter"/>
</dbReference>
<accession>A0A9P8RID6</accession>
<sequence>MTYHDAKLTLYTYFRSSCSARVRTAAALKRIKLHFEYINLLKGEQGATSYTNLNPSGAVPTLIVESNDGGKVVIRQSTAILEFFEEVFPDSVPLLPKDPARRAQVRELYNILAADFQPRTNLCIIKRVSKYGVTAQDWCQEQMPPVLQAFEDILKACAGMYCVGDEVTLADIALAPALEGALRWGIDISQFTILNGVFERIRVLPEFVQADWKHQEDTPAELRYAPGIKGN</sequence>
<dbReference type="GeneID" id="70127505"/>
<gene>
    <name evidence="4" type="ORF">BKA67DRAFT_524805</name>
</gene>
<dbReference type="InterPro" id="IPR004046">
    <property type="entry name" value="GST_C"/>
</dbReference>
<dbReference type="Gene3D" id="1.20.1050.10">
    <property type="match status" value="1"/>
</dbReference>
<dbReference type="PANTHER" id="PTHR42673:SF4">
    <property type="entry name" value="MALEYLACETOACETATE ISOMERASE"/>
    <property type="match status" value="1"/>
</dbReference>
<dbReference type="GO" id="GO:0004364">
    <property type="term" value="F:glutathione transferase activity"/>
    <property type="evidence" value="ECO:0007669"/>
    <property type="project" value="TreeGrafter"/>
</dbReference>
<dbReference type="Pfam" id="PF00043">
    <property type="entry name" value="GST_C"/>
    <property type="match status" value="1"/>
</dbReference>
<dbReference type="AlphaFoldDB" id="A0A9P8RID6"/>
<dbReference type="GO" id="GO:0016034">
    <property type="term" value="F:maleylacetoacetate isomerase activity"/>
    <property type="evidence" value="ECO:0007669"/>
    <property type="project" value="TreeGrafter"/>
</dbReference>
<keyword evidence="4" id="KW-0413">Isomerase</keyword>
<feature type="domain" description="GST N-terminal" evidence="2">
    <location>
        <begin position="6"/>
        <end position="92"/>
    </location>
</feature>
<evidence type="ECO:0000313" key="4">
    <source>
        <dbReference type="EMBL" id="KAH6646593.1"/>
    </source>
</evidence>
<dbReference type="InterPro" id="IPR040079">
    <property type="entry name" value="Glutathione_S-Trfase"/>
</dbReference>
<dbReference type="SUPFAM" id="SSF47616">
    <property type="entry name" value="GST C-terminal domain-like"/>
    <property type="match status" value="1"/>
</dbReference>
<dbReference type="Proteomes" id="UP000758603">
    <property type="component" value="Unassembled WGS sequence"/>
</dbReference>
<evidence type="ECO:0000259" key="2">
    <source>
        <dbReference type="PROSITE" id="PS50404"/>
    </source>
</evidence>
<dbReference type="PROSITE" id="PS51354">
    <property type="entry name" value="GLUTAREDOXIN_2"/>
    <property type="match status" value="1"/>
</dbReference>
<dbReference type="PANTHER" id="PTHR42673">
    <property type="entry name" value="MALEYLACETOACETATE ISOMERASE"/>
    <property type="match status" value="1"/>
</dbReference>
<proteinExistence type="inferred from homology"/>
<dbReference type="PROSITE" id="PS50404">
    <property type="entry name" value="GST_NTER"/>
    <property type="match status" value="1"/>
</dbReference>
<dbReference type="RefSeq" id="XP_045953107.1">
    <property type="nucleotide sequence ID" value="XM_046098613.1"/>
</dbReference>
<dbReference type="GO" id="GO:0005739">
    <property type="term" value="C:mitochondrion"/>
    <property type="evidence" value="ECO:0007669"/>
    <property type="project" value="TreeGrafter"/>
</dbReference>
<dbReference type="SFLD" id="SFLDG00358">
    <property type="entry name" value="Main_(cytGST)"/>
    <property type="match status" value="1"/>
</dbReference>
<dbReference type="NCBIfam" id="TIGR01262">
    <property type="entry name" value="maiA"/>
    <property type="match status" value="1"/>
</dbReference>
<dbReference type="GO" id="GO:0006559">
    <property type="term" value="P:L-phenylalanine catabolic process"/>
    <property type="evidence" value="ECO:0007669"/>
    <property type="project" value="TreeGrafter"/>
</dbReference>
<evidence type="ECO:0000259" key="3">
    <source>
        <dbReference type="PROSITE" id="PS50405"/>
    </source>
</evidence>
<dbReference type="OrthoDB" id="202840at2759"/>
<evidence type="ECO:0000256" key="1">
    <source>
        <dbReference type="ARBA" id="ARBA00010007"/>
    </source>
</evidence>
<dbReference type="SFLD" id="SFLDS00019">
    <property type="entry name" value="Glutathione_Transferase_(cytos"/>
    <property type="match status" value="1"/>
</dbReference>
<dbReference type="InterPro" id="IPR005955">
    <property type="entry name" value="GST_Zeta"/>
</dbReference>
<dbReference type="EMBL" id="JAGPXC010000009">
    <property type="protein sequence ID" value="KAH6646593.1"/>
    <property type="molecule type" value="Genomic_DNA"/>
</dbReference>
<dbReference type="Pfam" id="PF13409">
    <property type="entry name" value="GST_N_2"/>
    <property type="match status" value="1"/>
</dbReference>
<organism evidence="4 5">
    <name type="scientific">Truncatella angustata</name>
    <dbReference type="NCBI Taxonomy" id="152316"/>
    <lineage>
        <taxon>Eukaryota</taxon>
        <taxon>Fungi</taxon>
        <taxon>Dikarya</taxon>
        <taxon>Ascomycota</taxon>
        <taxon>Pezizomycotina</taxon>
        <taxon>Sordariomycetes</taxon>
        <taxon>Xylariomycetidae</taxon>
        <taxon>Amphisphaeriales</taxon>
        <taxon>Sporocadaceae</taxon>
        <taxon>Truncatella</taxon>
    </lineage>
</organism>
<dbReference type="InterPro" id="IPR036282">
    <property type="entry name" value="Glutathione-S-Trfase_C_sf"/>
</dbReference>
<dbReference type="InterPro" id="IPR036249">
    <property type="entry name" value="Thioredoxin-like_sf"/>
</dbReference>
<protein>
    <submittedName>
        <fullName evidence="4">Maleylacetoacetate isomerase maia</fullName>
    </submittedName>
</protein>
<comment type="caution">
    <text evidence="4">The sequence shown here is derived from an EMBL/GenBank/DDBJ whole genome shotgun (WGS) entry which is preliminary data.</text>
</comment>
<evidence type="ECO:0000313" key="5">
    <source>
        <dbReference type="Proteomes" id="UP000758603"/>
    </source>
</evidence>
<dbReference type="InterPro" id="IPR010987">
    <property type="entry name" value="Glutathione-S-Trfase_C-like"/>
</dbReference>
<reference evidence="4" key="1">
    <citation type="journal article" date="2021" name="Nat. Commun.">
        <title>Genetic determinants of endophytism in the Arabidopsis root mycobiome.</title>
        <authorList>
            <person name="Mesny F."/>
            <person name="Miyauchi S."/>
            <person name="Thiergart T."/>
            <person name="Pickel B."/>
            <person name="Atanasova L."/>
            <person name="Karlsson M."/>
            <person name="Huettel B."/>
            <person name="Barry K.W."/>
            <person name="Haridas S."/>
            <person name="Chen C."/>
            <person name="Bauer D."/>
            <person name="Andreopoulos W."/>
            <person name="Pangilinan J."/>
            <person name="LaButti K."/>
            <person name="Riley R."/>
            <person name="Lipzen A."/>
            <person name="Clum A."/>
            <person name="Drula E."/>
            <person name="Henrissat B."/>
            <person name="Kohler A."/>
            <person name="Grigoriev I.V."/>
            <person name="Martin F.M."/>
            <person name="Hacquard S."/>
        </authorList>
    </citation>
    <scope>NUCLEOTIDE SEQUENCE</scope>
    <source>
        <strain evidence="4">MPI-SDFR-AT-0073</strain>
    </source>
</reference>
<dbReference type="InterPro" id="IPR004045">
    <property type="entry name" value="Glutathione_S-Trfase_N"/>
</dbReference>
<dbReference type="PROSITE" id="PS50405">
    <property type="entry name" value="GST_CTER"/>
    <property type="match status" value="1"/>
</dbReference>
<name>A0A9P8RID6_9PEZI</name>
<dbReference type="Gene3D" id="3.40.30.10">
    <property type="entry name" value="Glutaredoxin"/>
    <property type="match status" value="1"/>
</dbReference>